<dbReference type="InterPro" id="IPR036249">
    <property type="entry name" value="Thioredoxin-like_sf"/>
</dbReference>
<keyword evidence="2" id="KW-0732">Signal</keyword>
<gene>
    <name evidence="7" type="primary">dsbA</name>
    <name evidence="7" type="ordered locus">CBUD_0953</name>
</gene>
<evidence type="ECO:0000313" key="7">
    <source>
        <dbReference type="EMBL" id="ABS76777.1"/>
    </source>
</evidence>
<keyword evidence="5" id="KW-0676">Redox-active center</keyword>
<dbReference type="AlphaFoldDB" id="A9KFZ2"/>
<sequence length="218" mass="23914">MQKTFVKPLVLITVVIALIMSAIALALSKPAALKATTIDTKGQPTLGNPAAPVHIVAFEDLKCPNCARFNVEVLPAIKKKYINTGVAKYILITLAFLPGSPPAGNAALCLYKQNKNYFFPFVSYLYQHQPDETQNWATIPRLLQFARNSVPQANMKQLSNCIFSSRYSGALQKNLKIAEKTMNPVATPAVYVNGVNVEPLTQKRLEALIKGARSRAKN</sequence>
<dbReference type="PANTHER" id="PTHR13887">
    <property type="entry name" value="GLUTATHIONE S-TRANSFERASE KAPPA"/>
    <property type="match status" value="1"/>
</dbReference>
<dbReference type="KEGG" id="cbd:CBUD_0953"/>
<accession>A9KFZ2</accession>
<organism evidence="7 8">
    <name type="scientific">Coxiella burnetii (strain Dugway 5J108-111)</name>
    <dbReference type="NCBI Taxonomy" id="434922"/>
    <lineage>
        <taxon>Bacteria</taxon>
        <taxon>Pseudomonadati</taxon>
        <taxon>Pseudomonadota</taxon>
        <taxon>Gammaproteobacteria</taxon>
        <taxon>Legionellales</taxon>
        <taxon>Coxiellaceae</taxon>
        <taxon>Coxiella</taxon>
    </lineage>
</organism>
<feature type="domain" description="Thioredoxin-like fold" evidence="6">
    <location>
        <begin position="40"/>
        <end position="210"/>
    </location>
</feature>
<keyword evidence="3" id="KW-0560">Oxidoreductase</keyword>
<evidence type="ECO:0000256" key="5">
    <source>
        <dbReference type="ARBA" id="ARBA00023284"/>
    </source>
</evidence>
<dbReference type="PANTHER" id="PTHR13887:SF14">
    <property type="entry name" value="DISULFIDE BOND FORMATION PROTEIN D"/>
    <property type="match status" value="1"/>
</dbReference>
<dbReference type="Gene3D" id="3.40.30.10">
    <property type="entry name" value="Glutaredoxin"/>
    <property type="match status" value="1"/>
</dbReference>
<evidence type="ECO:0000259" key="6">
    <source>
        <dbReference type="Pfam" id="PF13462"/>
    </source>
</evidence>
<evidence type="ECO:0000313" key="8">
    <source>
        <dbReference type="Proteomes" id="UP000008555"/>
    </source>
</evidence>
<proteinExistence type="inferred from homology"/>
<dbReference type="Pfam" id="PF13462">
    <property type="entry name" value="Thioredoxin_4"/>
    <property type="match status" value="1"/>
</dbReference>
<protein>
    <submittedName>
        <fullName evidence="7">Thiol:disulfide interchange protein</fullName>
    </submittedName>
</protein>
<comment type="similarity">
    <text evidence="1">Belongs to the thioredoxin family. DsbA subfamily.</text>
</comment>
<dbReference type="SUPFAM" id="SSF52833">
    <property type="entry name" value="Thioredoxin-like"/>
    <property type="match status" value="1"/>
</dbReference>
<keyword evidence="4" id="KW-1015">Disulfide bond</keyword>
<name>A9KFZ2_COXBN</name>
<evidence type="ECO:0000256" key="1">
    <source>
        <dbReference type="ARBA" id="ARBA00005791"/>
    </source>
</evidence>
<dbReference type="EMBL" id="CP000733">
    <property type="protein sequence ID" value="ABS76777.1"/>
    <property type="molecule type" value="Genomic_DNA"/>
</dbReference>
<dbReference type="HOGENOM" id="CLU_000288_47_1_6"/>
<evidence type="ECO:0000256" key="3">
    <source>
        <dbReference type="ARBA" id="ARBA00023002"/>
    </source>
</evidence>
<dbReference type="GO" id="GO:0016491">
    <property type="term" value="F:oxidoreductase activity"/>
    <property type="evidence" value="ECO:0007669"/>
    <property type="project" value="UniProtKB-KW"/>
</dbReference>
<dbReference type="InterPro" id="IPR012336">
    <property type="entry name" value="Thioredoxin-like_fold"/>
</dbReference>
<evidence type="ECO:0000256" key="4">
    <source>
        <dbReference type="ARBA" id="ARBA00023157"/>
    </source>
</evidence>
<dbReference type="Proteomes" id="UP000008555">
    <property type="component" value="Chromosome"/>
</dbReference>
<evidence type="ECO:0000256" key="2">
    <source>
        <dbReference type="ARBA" id="ARBA00022729"/>
    </source>
</evidence>
<reference evidence="7 8" key="1">
    <citation type="journal article" date="2009" name="Infect. Immun.">
        <title>Comparative genomics reveal extensive transposon-mediated genomic plasticity and diversity among potential effector proteins within the genus Coxiella.</title>
        <authorList>
            <person name="Beare P.A."/>
            <person name="Unsworth N."/>
            <person name="Andoh M."/>
            <person name="Voth D.E."/>
            <person name="Omsland A."/>
            <person name="Gilk S.D."/>
            <person name="Williams K.P."/>
            <person name="Sobral B.W."/>
            <person name="Kupko J.J.III."/>
            <person name="Porcella S.F."/>
            <person name="Samuel J.E."/>
            <person name="Heinzen R.A."/>
        </authorList>
    </citation>
    <scope>NUCLEOTIDE SEQUENCE [LARGE SCALE GENOMIC DNA]</scope>
    <source>
        <strain evidence="7 8">Dugway 5J108-111</strain>
    </source>
</reference>